<dbReference type="InterPro" id="IPR049117">
    <property type="entry name" value="pulA_all-beta"/>
</dbReference>
<dbReference type="InterPro" id="IPR006047">
    <property type="entry name" value="GH13_cat_dom"/>
</dbReference>
<sequence>MNEIHREFYAYLDDMRLITILLPYSYHSGDSARFSILNEGKEAISLPINNIIGLNNFKKYECELAEPLKFGVTYEIQDEHGNKTDLQIGAVIRSPEFDRDFFYDGNDLGARYQKEKTVFTVWAPSATKVKLNLIPPGKETPAAIDMERGAKGIWKASIDKDLEGFRYSYLVCVNLKWTEAVDPYANAVTVNGEMGVIVNLEKNRKEMPELPSLESPTDAIIYEVHIRDFTIHLNSGVKAKGKYLGLADEKSVDQRGLSTGLNYLKELGITHLELLPFNDFHGVDELKEGVEYNWGYNPLHYNAPDGSYSSDPTNPYTRITELRDMIEAVQKQGIRVIMDVVYNHVYDRESSHFEKIVPGYYFRHDEYGMPSNGTGVGNDIASERLMARKFIVDSIVFWMKEYNINGFRFDLMGILDVETMNDVRKAADKMDKSAVILGEGWDLNTPLDPGHKANIRNAGKLPRIAQFNDWFRDTVKGSTFNLYDRGYVLGSGQKSEDLKQVIAASVGIGQGKEGLFSSPEQSVNYVECHDNHTLWDKICYIDEEENEETKQRRHLLATSIVLLSQGIPFIHSGQEFFRTKQGVENSYKSPDKINRVNWDLRGFHSKSVDYIKGLICIRKSHGAFRLRDKALIQKHLSFLDTGESSVMFALKNVRSLGPWSNIVVLFHHIDRSRAIKLPEGVWHVICNGKKAGTAPIALPIEGKLFAEPLRTYILVQE</sequence>
<evidence type="ECO:0000313" key="3">
    <source>
        <dbReference type="EMBL" id="RFU68725.1"/>
    </source>
</evidence>
<dbReference type="EMBL" id="QVTE01000031">
    <property type="protein sequence ID" value="RFU68725.1"/>
    <property type="molecule type" value="Genomic_DNA"/>
</dbReference>
<comment type="caution">
    <text evidence="3">The sequence shown here is derived from an EMBL/GenBank/DDBJ whole genome shotgun (WGS) entry which is preliminary data.</text>
</comment>
<dbReference type="SUPFAM" id="SSF51445">
    <property type="entry name" value="(Trans)glycosidases"/>
    <property type="match status" value="1"/>
</dbReference>
<name>A0A372LPX3_9BACI</name>
<dbReference type="InterPro" id="IPR011840">
    <property type="entry name" value="PulA_typeI"/>
</dbReference>
<dbReference type="PANTHER" id="PTHR43002">
    <property type="entry name" value="GLYCOGEN DEBRANCHING ENZYME"/>
    <property type="match status" value="1"/>
</dbReference>
<dbReference type="Pfam" id="PF17999">
    <property type="entry name" value="PulA_N1"/>
    <property type="match status" value="1"/>
</dbReference>
<keyword evidence="3" id="KW-0378">Hydrolase</keyword>
<dbReference type="InterPro" id="IPR004193">
    <property type="entry name" value="Glyco_hydro_13_N"/>
</dbReference>
<dbReference type="CDD" id="cd11341">
    <property type="entry name" value="AmyAc_Pullulanase_LD-like"/>
    <property type="match status" value="1"/>
</dbReference>
<dbReference type="InterPro" id="IPR040697">
    <property type="entry name" value="PulA_N1"/>
</dbReference>
<evidence type="ECO:0000313" key="4">
    <source>
        <dbReference type="Proteomes" id="UP000264541"/>
    </source>
</evidence>
<dbReference type="InterPro" id="IPR014756">
    <property type="entry name" value="Ig_E-set"/>
</dbReference>
<dbReference type="OrthoDB" id="9761875at2"/>
<organism evidence="3 4">
    <name type="scientific">Peribacillus saganii</name>
    <dbReference type="NCBI Taxonomy" id="2303992"/>
    <lineage>
        <taxon>Bacteria</taxon>
        <taxon>Bacillati</taxon>
        <taxon>Bacillota</taxon>
        <taxon>Bacilli</taxon>
        <taxon>Bacillales</taxon>
        <taxon>Bacillaceae</taxon>
        <taxon>Peribacillus</taxon>
    </lineage>
</organism>
<gene>
    <name evidence="3" type="primary">pulA</name>
    <name evidence="3" type="ORF">D0469_11345</name>
</gene>
<dbReference type="Pfam" id="PF02922">
    <property type="entry name" value="CBM_48"/>
    <property type="match status" value="1"/>
</dbReference>
<dbReference type="Gene3D" id="2.60.40.2320">
    <property type="match status" value="1"/>
</dbReference>
<dbReference type="Gene3D" id="2.60.40.10">
    <property type="entry name" value="Immunoglobulins"/>
    <property type="match status" value="1"/>
</dbReference>
<dbReference type="RefSeq" id="WP_117326865.1">
    <property type="nucleotide sequence ID" value="NZ_QVTE01000031.1"/>
</dbReference>
<dbReference type="SMART" id="SM00642">
    <property type="entry name" value="Aamy"/>
    <property type="match status" value="1"/>
</dbReference>
<feature type="domain" description="Glycosyl hydrolase family 13 catalytic" evidence="2">
    <location>
        <begin position="223"/>
        <end position="618"/>
    </location>
</feature>
<comment type="similarity">
    <text evidence="1">Belongs to the glycosyl hydrolase 13 family.</text>
</comment>
<evidence type="ECO:0000259" key="2">
    <source>
        <dbReference type="SMART" id="SM00642"/>
    </source>
</evidence>
<dbReference type="CDD" id="cd02860">
    <property type="entry name" value="E_set_Pullulanase"/>
    <property type="match status" value="1"/>
</dbReference>
<dbReference type="InterPro" id="IPR013783">
    <property type="entry name" value="Ig-like_fold"/>
</dbReference>
<protein>
    <submittedName>
        <fullName evidence="3">Type I pullulanase</fullName>
        <ecNumber evidence="3">3.2.1.41</ecNumber>
    </submittedName>
</protein>
<dbReference type="EC" id="3.2.1.41" evidence="3"/>
<reference evidence="3 4" key="1">
    <citation type="submission" date="2018-08" db="EMBL/GenBank/DDBJ databases">
        <title>Bacillus chawlae sp. nov., Bacillus glennii sp. nov., and Bacillus saganii sp. nov. Isolated from the Vehicle Assembly Building at Kennedy Space Center where the Viking Spacecraft were Assembled.</title>
        <authorList>
            <person name="Seuylemezian A."/>
            <person name="Vaishampayan P."/>
        </authorList>
    </citation>
    <scope>NUCLEOTIDE SEQUENCE [LARGE SCALE GENOMIC DNA]</scope>
    <source>
        <strain evidence="3 4">V47-23a</strain>
    </source>
</reference>
<accession>A0A372LPX3</accession>
<dbReference type="SUPFAM" id="SSF81296">
    <property type="entry name" value="E set domains"/>
    <property type="match status" value="1"/>
</dbReference>
<proteinExistence type="inferred from homology"/>
<evidence type="ECO:0000256" key="1">
    <source>
        <dbReference type="ARBA" id="ARBA00008061"/>
    </source>
</evidence>
<keyword evidence="3" id="KW-0326">Glycosidase</keyword>
<dbReference type="Gene3D" id="2.60.40.1180">
    <property type="entry name" value="Golgi alpha-mannosidase II"/>
    <property type="match status" value="1"/>
</dbReference>
<dbReference type="GO" id="GO:0005975">
    <property type="term" value="P:carbohydrate metabolic process"/>
    <property type="evidence" value="ECO:0007669"/>
    <property type="project" value="InterPro"/>
</dbReference>
<dbReference type="InterPro" id="IPR017853">
    <property type="entry name" value="GH"/>
</dbReference>
<keyword evidence="4" id="KW-1185">Reference proteome</keyword>
<dbReference type="Proteomes" id="UP000264541">
    <property type="component" value="Unassembled WGS sequence"/>
</dbReference>
<dbReference type="GO" id="GO:0051060">
    <property type="term" value="F:pullulanase activity"/>
    <property type="evidence" value="ECO:0007669"/>
    <property type="project" value="UniProtKB-EC"/>
</dbReference>
<dbReference type="InterPro" id="IPR013780">
    <property type="entry name" value="Glyco_hydro_b"/>
</dbReference>
<dbReference type="NCBIfam" id="TIGR02104">
    <property type="entry name" value="pulA_typeI"/>
    <property type="match status" value="1"/>
</dbReference>
<dbReference type="AlphaFoldDB" id="A0A372LPX3"/>
<dbReference type="Gene3D" id="3.20.20.80">
    <property type="entry name" value="Glycosidases"/>
    <property type="match status" value="1"/>
</dbReference>
<dbReference type="SMR" id="A0A372LPX3"/>
<dbReference type="Pfam" id="PF21653">
    <property type="entry name" value="pulA_all-beta"/>
    <property type="match status" value="1"/>
</dbReference>
<dbReference type="Pfam" id="PF00128">
    <property type="entry name" value="Alpha-amylase"/>
    <property type="match status" value="1"/>
</dbReference>